<dbReference type="SUPFAM" id="SSF56784">
    <property type="entry name" value="HAD-like"/>
    <property type="match status" value="1"/>
</dbReference>
<dbReference type="SFLD" id="SFLDG01144">
    <property type="entry name" value="C2.B.4:_PGP_Like"/>
    <property type="match status" value="1"/>
</dbReference>
<dbReference type="RefSeq" id="WP_007477184.1">
    <property type="nucleotide sequence ID" value="NZ_KQ130610.1"/>
</dbReference>
<evidence type="ECO:0008006" key="3">
    <source>
        <dbReference type="Google" id="ProtNLM"/>
    </source>
</evidence>
<dbReference type="PROSITE" id="PS01229">
    <property type="entry name" value="COF_2"/>
    <property type="match status" value="1"/>
</dbReference>
<dbReference type="PROSITE" id="PS01228">
    <property type="entry name" value="COF_1"/>
    <property type="match status" value="1"/>
</dbReference>
<dbReference type="Proteomes" id="UP000052258">
    <property type="component" value="Unassembled WGS sequence"/>
</dbReference>
<evidence type="ECO:0000313" key="1">
    <source>
        <dbReference type="EMBL" id="KMT61129.1"/>
    </source>
</evidence>
<protein>
    <recommendedName>
        <fullName evidence="3">Cof-type HAD-IIB family hydrolase</fullName>
    </recommendedName>
</protein>
<evidence type="ECO:0000313" key="2">
    <source>
        <dbReference type="Proteomes" id="UP000052258"/>
    </source>
</evidence>
<dbReference type="Gene3D" id="3.40.50.1000">
    <property type="entry name" value="HAD superfamily/HAD-like"/>
    <property type="match status" value="1"/>
</dbReference>
<dbReference type="PANTHER" id="PTHR10000:SF25">
    <property type="entry name" value="PHOSPHATASE YKRA-RELATED"/>
    <property type="match status" value="1"/>
</dbReference>
<dbReference type="OrthoDB" id="9810101at2"/>
<dbReference type="EMBL" id="AZHO01000004">
    <property type="protein sequence ID" value="KMT61129.1"/>
    <property type="molecule type" value="Genomic_DNA"/>
</dbReference>
<dbReference type="Pfam" id="PF08282">
    <property type="entry name" value="Hydrolase_3"/>
    <property type="match status" value="1"/>
</dbReference>
<dbReference type="InterPro" id="IPR023214">
    <property type="entry name" value="HAD_sf"/>
</dbReference>
<dbReference type="NCBIfam" id="TIGR00099">
    <property type="entry name" value="Cof-subfamily"/>
    <property type="match status" value="1"/>
</dbReference>
<gene>
    <name evidence="1" type="ORF">X560_0196</name>
</gene>
<dbReference type="SFLD" id="SFLDG01140">
    <property type="entry name" value="C2.B:_Phosphomannomutase_and_P"/>
    <property type="match status" value="1"/>
</dbReference>
<dbReference type="AlphaFoldDB" id="A0A0J8GJL2"/>
<dbReference type="PATRIC" id="fig|1430899.3.peg.197"/>
<reference evidence="1 2" key="1">
    <citation type="journal article" date="2015" name="Genome Biol. Evol.">
        <title>Comparative Genomics of Listeria Sensu Lato: Genus-Wide Differences in Evolutionary Dynamics and the Progressive Gain of Complex, Potentially Pathogenicity-Related Traits through Lateral Gene Transfer.</title>
        <authorList>
            <person name="Chiara M."/>
            <person name="Caruso M."/>
            <person name="D'Erchia A.M."/>
            <person name="Manzari C."/>
            <person name="Fraccalvieri R."/>
            <person name="Goffredo E."/>
            <person name="Latorre L."/>
            <person name="Miccolupo A."/>
            <person name="Padalino I."/>
            <person name="Santagada G."/>
            <person name="Chiocco D."/>
            <person name="Pesole G."/>
            <person name="Horner D.S."/>
            <person name="Parisi A."/>
        </authorList>
    </citation>
    <scope>NUCLEOTIDE SEQUENCE [LARGE SCALE GENOMIC DNA]</scope>
    <source>
        <strain evidence="1 2">1991</strain>
    </source>
</reference>
<dbReference type="GO" id="GO:0005829">
    <property type="term" value="C:cytosol"/>
    <property type="evidence" value="ECO:0007669"/>
    <property type="project" value="TreeGrafter"/>
</dbReference>
<dbReference type="GO" id="GO:0016791">
    <property type="term" value="F:phosphatase activity"/>
    <property type="evidence" value="ECO:0007669"/>
    <property type="project" value="TreeGrafter"/>
</dbReference>
<dbReference type="SFLD" id="SFLDS00003">
    <property type="entry name" value="Haloacid_Dehalogenase"/>
    <property type="match status" value="1"/>
</dbReference>
<comment type="caution">
    <text evidence="1">The sequence shown here is derived from an EMBL/GenBank/DDBJ whole genome shotgun (WGS) entry which is preliminary data.</text>
</comment>
<dbReference type="PANTHER" id="PTHR10000">
    <property type="entry name" value="PHOSPHOSERINE PHOSPHATASE"/>
    <property type="match status" value="1"/>
</dbReference>
<dbReference type="Gene3D" id="3.30.1240.10">
    <property type="match status" value="1"/>
</dbReference>
<dbReference type="InterPro" id="IPR036412">
    <property type="entry name" value="HAD-like_sf"/>
</dbReference>
<dbReference type="NCBIfam" id="TIGR01484">
    <property type="entry name" value="HAD-SF-IIB"/>
    <property type="match status" value="1"/>
</dbReference>
<dbReference type="GO" id="GO:0000287">
    <property type="term" value="F:magnesium ion binding"/>
    <property type="evidence" value="ECO:0007669"/>
    <property type="project" value="TreeGrafter"/>
</dbReference>
<dbReference type="CDD" id="cd07517">
    <property type="entry name" value="HAD_HPP"/>
    <property type="match status" value="1"/>
</dbReference>
<sequence length="256" mass="28690">MSKIVFFDVDGTLVNEAKEIPASTKEAIQLLKEKGVFVAIATGRAPFMLDEIAKELGIQSFVSYNGQYVIFEGEVIYKNPLPQESLERLITTATGRENPIVFSASDSLRVNLPSHPGVKEGMASIKREYPKVDANYYKGRNIYQCLLFCAEQEDAFYQKNFPQYRFLRWHDVSVDVCPANGSKAKGIRELIKKLGFQMEDTYAFGDGLNDIDMLQEVGCGIAMGNGRDEVKQVADYVTNSVDEDGIMNALKHFELL</sequence>
<keyword evidence="2" id="KW-1185">Reference proteome</keyword>
<name>A0A0J8GJL2_9LIST</name>
<organism evidence="1 2">
    <name type="scientific">Listeria fleischmannii 1991</name>
    <dbReference type="NCBI Taxonomy" id="1430899"/>
    <lineage>
        <taxon>Bacteria</taxon>
        <taxon>Bacillati</taxon>
        <taxon>Bacillota</taxon>
        <taxon>Bacilli</taxon>
        <taxon>Bacillales</taxon>
        <taxon>Listeriaceae</taxon>
        <taxon>Listeria</taxon>
    </lineage>
</organism>
<dbReference type="InterPro" id="IPR000150">
    <property type="entry name" value="Cof"/>
</dbReference>
<proteinExistence type="predicted"/>
<accession>A0A0J8GJL2</accession>
<dbReference type="InterPro" id="IPR006379">
    <property type="entry name" value="HAD-SF_hydro_IIB"/>
</dbReference>